<protein>
    <recommendedName>
        <fullName evidence="3">FlgN protein</fullName>
    </recommendedName>
</protein>
<keyword evidence="2" id="KW-1185">Reference proteome</keyword>
<evidence type="ECO:0000313" key="1">
    <source>
        <dbReference type="EMBL" id="SDD90792.1"/>
    </source>
</evidence>
<dbReference type="Proteomes" id="UP000199344">
    <property type="component" value="Unassembled WGS sequence"/>
</dbReference>
<evidence type="ECO:0000313" key="2">
    <source>
        <dbReference type="Proteomes" id="UP000199344"/>
    </source>
</evidence>
<evidence type="ECO:0008006" key="3">
    <source>
        <dbReference type="Google" id="ProtNLM"/>
    </source>
</evidence>
<reference evidence="1 2" key="1">
    <citation type="submission" date="2016-10" db="EMBL/GenBank/DDBJ databases">
        <authorList>
            <person name="de Groot N.N."/>
        </authorList>
    </citation>
    <scope>NUCLEOTIDE SEQUENCE [LARGE SCALE GENOMIC DNA]</scope>
    <source>
        <strain evidence="1 2">DSM 22220</strain>
    </source>
</reference>
<organism evidence="1 2">
    <name type="scientific">Paracoccus isoporae</name>
    <dbReference type="NCBI Taxonomy" id="591205"/>
    <lineage>
        <taxon>Bacteria</taxon>
        <taxon>Pseudomonadati</taxon>
        <taxon>Pseudomonadota</taxon>
        <taxon>Alphaproteobacteria</taxon>
        <taxon>Rhodobacterales</taxon>
        <taxon>Paracoccaceae</taxon>
        <taxon>Paracoccus</taxon>
    </lineage>
</organism>
<sequence length="101" mass="10355">MADMGALLDGVAEALADGDPGRALQRLSELERVIGLAGPAAPGLAERLAHLRELAEAAVTGVADARAILVAARQAVQDAGTYDEAGEKTIHRGPATQLGRF</sequence>
<name>A0A1G6YKG1_9RHOB</name>
<dbReference type="STRING" id="591205.SAMN05421538_1037"/>
<accession>A0A1G6YKG1</accession>
<dbReference type="AlphaFoldDB" id="A0A1G6YKG1"/>
<dbReference type="RefSeq" id="WP_143025637.1">
    <property type="nucleotide sequence ID" value="NZ_FNAH01000003.1"/>
</dbReference>
<gene>
    <name evidence="1" type="ORF">SAMN05421538_1037</name>
</gene>
<dbReference type="EMBL" id="FNAH01000003">
    <property type="protein sequence ID" value="SDD90792.1"/>
    <property type="molecule type" value="Genomic_DNA"/>
</dbReference>
<proteinExistence type="predicted"/>